<name>A0A1T5F4P4_9SPHI</name>
<organism evidence="3 4">
    <name type="scientific">Parapedobacter luteus</name>
    <dbReference type="NCBI Taxonomy" id="623280"/>
    <lineage>
        <taxon>Bacteria</taxon>
        <taxon>Pseudomonadati</taxon>
        <taxon>Bacteroidota</taxon>
        <taxon>Sphingobacteriia</taxon>
        <taxon>Sphingobacteriales</taxon>
        <taxon>Sphingobacteriaceae</taxon>
        <taxon>Parapedobacter</taxon>
    </lineage>
</organism>
<evidence type="ECO:0000313" key="3">
    <source>
        <dbReference type="EMBL" id="SKB90998.1"/>
    </source>
</evidence>
<feature type="domain" description="Aldos-2-ulose dehydratase beta-propeller" evidence="2">
    <location>
        <begin position="112"/>
        <end position="232"/>
    </location>
</feature>
<dbReference type="InterPro" id="IPR028994">
    <property type="entry name" value="Integrin_alpha_N"/>
</dbReference>
<dbReference type="AlphaFoldDB" id="A0A1T5F4P4"/>
<dbReference type="Proteomes" id="UP000190541">
    <property type="component" value="Unassembled WGS sequence"/>
</dbReference>
<keyword evidence="4" id="KW-1185">Reference proteome</keyword>
<dbReference type="OrthoDB" id="247570at2"/>
<dbReference type="InterPro" id="IPR013517">
    <property type="entry name" value="FG-GAP"/>
</dbReference>
<dbReference type="RefSeq" id="WP_079718405.1">
    <property type="nucleotide sequence ID" value="NZ_FUYS01000013.1"/>
</dbReference>
<dbReference type="PANTHER" id="PTHR44103">
    <property type="entry name" value="PROPROTEIN CONVERTASE P"/>
    <property type="match status" value="1"/>
</dbReference>
<protein>
    <submittedName>
        <fullName evidence="3">Repeat domain-containing protein</fullName>
    </submittedName>
</protein>
<dbReference type="PANTHER" id="PTHR44103:SF1">
    <property type="entry name" value="PROPROTEIN CONVERTASE P"/>
    <property type="match status" value="1"/>
</dbReference>
<evidence type="ECO:0000259" key="2">
    <source>
        <dbReference type="Pfam" id="PF22301"/>
    </source>
</evidence>
<dbReference type="STRING" id="623280.SAMN05660226_03781"/>
<proteinExistence type="predicted"/>
<keyword evidence="1" id="KW-0732">Signal</keyword>
<sequence length="388" mass="43195">MKDLLLGLAMLYATPQDPSFEQQLIDDQVAIGYGIAIGDVDGDGKPDILLADKKQFVWYRNGDWKKFVMVENLTEYDNVCIAARDIDGDGKVEVAVGAQWNPGETSDTAQSGAVHYLIRPDDPTQLWTPVKLHHEPTVHRMRWAKAAEGKYHLIVLPLHGRGNKDGEGAGVNVIAYEKPEDPRQEWQHWIIDNSMHLTHNLDIHPDGEQECVYVGGKEGVKAFSYSKGKWRPHGGRKWVIKGHGFSEVRVGRIDESTPMLAGISPLHGHVLVAHVPRKGIPKLHRAERITLDDELREGHGLVVADLIGQGRDQVIAGWRNPNDAGHLGIKLYIPFNALWEAWTVKAIDIGDMACEDLAVADLDGDGKLDLIASGRSTHNLKIYWNRSE</sequence>
<gene>
    <name evidence="3" type="ORF">SAMN05660226_03781</name>
</gene>
<reference evidence="3 4" key="1">
    <citation type="submission" date="2017-02" db="EMBL/GenBank/DDBJ databases">
        <authorList>
            <person name="Peterson S.W."/>
        </authorList>
    </citation>
    <scope>NUCLEOTIDE SEQUENCE [LARGE SCALE GENOMIC DNA]</scope>
    <source>
        <strain evidence="3 4">DSM 22899</strain>
    </source>
</reference>
<dbReference type="Pfam" id="PF22301">
    <property type="entry name" value="AUDH_beta_propeller"/>
    <property type="match status" value="1"/>
</dbReference>
<dbReference type="Gene3D" id="2.130.10.130">
    <property type="entry name" value="Integrin alpha, N-terminal"/>
    <property type="match status" value="2"/>
</dbReference>
<dbReference type="SUPFAM" id="SSF69318">
    <property type="entry name" value="Integrin alpha N-terminal domain"/>
    <property type="match status" value="1"/>
</dbReference>
<accession>A0A1T5F4P4</accession>
<dbReference type="InterPro" id="IPR054583">
    <property type="entry name" value="Beta-prop_AUDH"/>
</dbReference>
<dbReference type="Pfam" id="PF13517">
    <property type="entry name" value="FG-GAP_3"/>
    <property type="match status" value="1"/>
</dbReference>
<evidence type="ECO:0000313" key="4">
    <source>
        <dbReference type="Proteomes" id="UP000190541"/>
    </source>
</evidence>
<dbReference type="EMBL" id="FUYS01000013">
    <property type="protein sequence ID" value="SKB90998.1"/>
    <property type="molecule type" value="Genomic_DNA"/>
</dbReference>
<evidence type="ECO:0000256" key="1">
    <source>
        <dbReference type="ARBA" id="ARBA00022729"/>
    </source>
</evidence>